<keyword evidence="6" id="KW-0328">Glycosyltransferase</keyword>
<evidence type="ECO:0000256" key="14">
    <source>
        <dbReference type="ARBA" id="ARBA00023180"/>
    </source>
</evidence>
<reference evidence="22 23" key="2">
    <citation type="submission" date="2019-01" db="EMBL/GenBank/DDBJ databases">
        <title>The decoding of complex shrimp genome reveals the adaptation for benthos swimmer, frequently molting mechanism and breeding impact on genome.</title>
        <authorList>
            <person name="Sun Y."/>
            <person name="Gao Y."/>
            <person name="Yu Y."/>
        </authorList>
    </citation>
    <scope>NUCLEOTIDE SEQUENCE [LARGE SCALE GENOMIC DNA]</scope>
    <source>
        <tissue evidence="22">Muscle</tissue>
    </source>
</reference>
<gene>
    <name evidence="22" type="ORF">C7M84_001226</name>
</gene>
<keyword evidence="23" id="KW-1185">Reference proteome</keyword>
<dbReference type="PANTHER" id="PTHR46420:SF1">
    <property type="entry name" value="BETA-1,4-GLUCURONYLTRANSFERASE 1"/>
    <property type="match status" value="1"/>
</dbReference>
<keyword evidence="8 21" id="KW-0812">Transmembrane</keyword>
<comment type="cofactor">
    <cofactor evidence="1">
        <name>Mn(2+)</name>
        <dbReference type="ChEBI" id="CHEBI:29035"/>
    </cofactor>
</comment>
<evidence type="ECO:0000256" key="11">
    <source>
        <dbReference type="ARBA" id="ARBA00022989"/>
    </source>
</evidence>
<comment type="subcellular location">
    <subcellularLocation>
        <location evidence="2">Golgi apparatus membrane</location>
        <topology evidence="2">Single-pass type II membrane protein</topology>
    </subcellularLocation>
</comment>
<dbReference type="STRING" id="6689.A0A423TUD0"/>
<evidence type="ECO:0000256" key="13">
    <source>
        <dbReference type="ARBA" id="ARBA00023136"/>
    </source>
</evidence>
<reference evidence="22 23" key="1">
    <citation type="submission" date="2018-04" db="EMBL/GenBank/DDBJ databases">
        <authorList>
            <person name="Zhang X."/>
            <person name="Yuan J."/>
            <person name="Li F."/>
            <person name="Xiang J."/>
        </authorList>
    </citation>
    <scope>NUCLEOTIDE SEQUENCE [LARGE SCALE GENOMIC DNA]</scope>
    <source>
        <tissue evidence="22">Muscle</tissue>
    </source>
</reference>
<keyword evidence="14" id="KW-0325">Glycoprotein</keyword>
<evidence type="ECO:0000256" key="6">
    <source>
        <dbReference type="ARBA" id="ARBA00022676"/>
    </source>
</evidence>
<proteinExistence type="inferred from homology"/>
<evidence type="ECO:0000256" key="18">
    <source>
        <dbReference type="ARBA" id="ARBA00032181"/>
    </source>
</evidence>
<accession>A0A423TUD0</accession>
<keyword evidence="12" id="KW-0333">Golgi apparatus</keyword>
<dbReference type="GO" id="GO:0035269">
    <property type="term" value="P:protein O-linked glycosylation via mannose"/>
    <property type="evidence" value="ECO:0007669"/>
    <property type="project" value="TreeGrafter"/>
</dbReference>
<evidence type="ECO:0000256" key="20">
    <source>
        <dbReference type="ARBA" id="ARBA00047852"/>
    </source>
</evidence>
<keyword evidence="7" id="KW-0808">Transferase</keyword>
<comment type="caution">
    <text evidence="22">The sequence shown here is derived from an EMBL/GenBank/DDBJ whole genome shotgun (WGS) entry which is preliminary data.</text>
</comment>
<evidence type="ECO:0000313" key="22">
    <source>
        <dbReference type="EMBL" id="ROT80066.1"/>
    </source>
</evidence>
<evidence type="ECO:0000256" key="16">
    <source>
        <dbReference type="ARBA" id="ARBA00030723"/>
    </source>
</evidence>
<evidence type="ECO:0000256" key="9">
    <source>
        <dbReference type="ARBA" id="ARBA00022723"/>
    </source>
</evidence>
<dbReference type="GO" id="GO:0015020">
    <property type="term" value="F:glucuronosyltransferase activity"/>
    <property type="evidence" value="ECO:0007669"/>
    <property type="project" value="InterPro"/>
</dbReference>
<evidence type="ECO:0000256" key="8">
    <source>
        <dbReference type="ARBA" id="ARBA00022692"/>
    </source>
</evidence>
<dbReference type="GO" id="GO:0000139">
    <property type="term" value="C:Golgi membrane"/>
    <property type="evidence" value="ECO:0007669"/>
    <property type="project" value="UniProtKB-SubCell"/>
</dbReference>
<dbReference type="EMBL" id="QCYY01001161">
    <property type="protein sequence ID" value="ROT80066.1"/>
    <property type="molecule type" value="Genomic_DNA"/>
</dbReference>
<name>A0A423TUD0_PENVA</name>
<evidence type="ECO:0000256" key="4">
    <source>
        <dbReference type="ARBA" id="ARBA00008539"/>
    </source>
</evidence>
<evidence type="ECO:0000256" key="1">
    <source>
        <dbReference type="ARBA" id="ARBA00001936"/>
    </source>
</evidence>
<evidence type="ECO:0000313" key="23">
    <source>
        <dbReference type="Proteomes" id="UP000283509"/>
    </source>
</evidence>
<keyword evidence="10" id="KW-0735">Signal-anchor</keyword>
<dbReference type="Pfam" id="PF13896">
    <property type="entry name" value="Glyco_transf_49"/>
    <property type="match status" value="1"/>
</dbReference>
<organism evidence="22 23">
    <name type="scientific">Penaeus vannamei</name>
    <name type="common">Whiteleg shrimp</name>
    <name type="synonym">Litopenaeus vannamei</name>
    <dbReference type="NCBI Taxonomy" id="6689"/>
    <lineage>
        <taxon>Eukaryota</taxon>
        <taxon>Metazoa</taxon>
        <taxon>Ecdysozoa</taxon>
        <taxon>Arthropoda</taxon>
        <taxon>Crustacea</taxon>
        <taxon>Multicrustacea</taxon>
        <taxon>Malacostraca</taxon>
        <taxon>Eumalacostraca</taxon>
        <taxon>Eucarida</taxon>
        <taxon>Decapoda</taxon>
        <taxon>Dendrobranchiata</taxon>
        <taxon>Penaeoidea</taxon>
        <taxon>Penaeidae</taxon>
        <taxon>Penaeus</taxon>
    </lineage>
</organism>
<evidence type="ECO:0000256" key="3">
    <source>
        <dbReference type="ARBA" id="ARBA00004922"/>
    </source>
</evidence>
<protein>
    <recommendedName>
        <fullName evidence="5">Beta-1,4-glucuronyltransferase 1</fullName>
    </recommendedName>
    <alternativeName>
        <fullName evidence="16">I-beta-1,3-N-acetylglucosaminyltransferase</fullName>
    </alternativeName>
    <alternativeName>
        <fullName evidence="19">N-acetyllactosaminide beta-1,3-N-acetylglucosaminyltransferase</fullName>
    </alternativeName>
    <alternativeName>
        <fullName evidence="17">Poly-N-acetyllactosamine extension enzyme</fullName>
    </alternativeName>
    <alternativeName>
        <fullName evidence="18">UDP-GlcNAc:betaGal beta-1,3-N-acetylglucosaminyltransferase 1</fullName>
    </alternativeName>
</protein>
<keyword evidence="15" id="KW-0464">Manganese</keyword>
<evidence type="ECO:0000256" key="5">
    <source>
        <dbReference type="ARBA" id="ARBA00017962"/>
    </source>
</evidence>
<comment type="pathway">
    <text evidence="3">Protein modification; protein glycosylation.</text>
</comment>
<evidence type="ECO:0000256" key="7">
    <source>
        <dbReference type="ARBA" id="ARBA00022679"/>
    </source>
</evidence>
<comment type="similarity">
    <text evidence="4">Belongs to the glycosyltransferase 49 family.</text>
</comment>
<keyword evidence="9" id="KW-0479">Metal-binding</keyword>
<evidence type="ECO:0000256" key="15">
    <source>
        <dbReference type="ARBA" id="ARBA00023211"/>
    </source>
</evidence>
<keyword evidence="13 21" id="KW-0472">Membrane</keyword>
<sequence>MSAHIMGYPSPLIESSVTPPFNNEAKKYFKVNARIRTYLLVLLALFLAASLMNKPEMKDKSAIPRSEISTHVAPPGSGDLLSSSYGLSDNSGYYKSHYFVWPAAKWEEATSKSKVCLLAQGGADRLFWVVRQAEAFAGPVSMGIFVAGSEYAVAVEMVSYMRRCFPPVRDWVSFHIMYPAGKPPKLSPSPKTFVLNCSDPEGANQLLMSLRDETEPMETHYPQNHMRNVARKACPCDYIHIVDIDMLATPRMADKLNGFLTTMEETAPCEKCIYVVPAYEVHDSVEKYPDNKKELLELVHRNLAQVFHVKVYDRNQGNGRFPQRWEVEPTEEDTAEYRVLYDIPNYQEFWEPLMVLPYTAPWHDERFVGFGFNRNSHVRFSKLVSWLLAMLWLLSSLSAAVSRFLPLSVTL</sequence>
<dbReference type="UniPathway" id="UPA00378"/>
<dbReference type="AlphaFoldDB" id="A0A423TUD0"/>
<dbReference type="OrthoDB" id="6479716at2759"/>
<feature type="transmembrane region" description="Helical" evidence="21">
    <location>
        <begin position="35"/>
        <end position="52"/>
    </location>
</feature>
<comment type="catalytic activity">
    <reaction evidence="20">
        <text>3-O-[beta-D-Xyl-(1-&gt;4)-Rib-ol-P-Rib-ol-P-3-beta-D-GalNAc-(1-&gt;3)-beta-D-GlcNAc-(1-&gt;4)-(O-6-P-alpha-D-Man)]-Thr-[protein] + UDP-alpha-D-glucuronate = 3-O-[beta-D-GlcA-(1-&gt;3)-beta-D-Xyl-(1-&gt;4)-Rib-ol-P-Rib-ol-P-3-beta-D-GalNAc-(1-&gt;3)-beta-D-GlcNAc-(1-&gt;4)-(O-6-P-alpha-D-Man)]-Thr-[protein] + UDP + H(+)</text>
        <dbReference type="Rhea" id="RHEA:46860"/>
        <dbReference type="Rhea" id="RHEA-COMP:15023"/>
        <dbReference type="Rhea" id="RHEA-COMP:17482"/>
        <dbReference type="ChEBI" id="CHEBI:15378"/>
        <dbReference type="ChEBI" id="CHEBI:58052"/>
        <dbReference type="ChEBI" id="CHEBI:58223"/>
        <dbReference type="ChEBI" id="CHEBI:142405"/>
        <dbReference type="ChEBI" id="CHEBI:177336"/>
    </reaction>
</comment>
<evidence type="ECO:0000256" key="21">
    <source>
        <dbReference type="SAM" id="Phobius"/>
    </source>
</evidence>
<evidence type="ECO:0000256" key="12">
    <source>
        <dbReference type="ARBA" id="ARBA00023034"/>
    </source>
</evidence>
<dbReference type="InterPro" id="IPR043189">
    <property type="entry name" value="B4GAT1"/>
</dbReference>
<keyword evidence="11 21" id="KW-1133">Transmembrane helix</keyword>
<feature type="transmembrane region" description="Helical" evidence="21">
    <location>
        <begin position="383"/>
        <end position="405"/>
    </location>
</feature>
<evidence type="ECO:0000256" key="17">
    <source>
        <dbReference type="ARBA" id="ARBA00032175"/>
    </source>
</evidence>
<evidence type="ECO:0000256" key="10">
    <source>
        <dbReference type="ARBA" id="ARBA00022968"/>
    </source>
</evidence>
<evidence type="ECO:0000256" key="2">
    <source>
        <dbReference type="ARBA" id="ARBA00004323"/>
    </source>
</evidence>
<dbReference type="GO" id="GO:0046872">
    <property type="term" value="F:metal ion binding"/>
    <property type="evidence" value="ECO:0007669"/>
    <property type="project" value="UniProtKB-KW"/>
</dbReference>
<evidence type="ECO:0000256" key="19">
    <source>
        <dbReference type="ARBA" id="ARBA00033291"/>
    </source>
</evidence>
<dbReference type="PANTHER" id="PTHR46420">
    <property type="entry name" value="BETA-1,4-GLUCURONYLTRANSFERASE 1"/>
    <property type="match status" value="1"/>
</dbReference>
<dbReference type="Proteomes" id="UP000283509">
    <property type="component" value="Unassembled WGS sequence"/>
</dbReference>